<dbReference type="AlphaFoldDB" id="A0A1H1U1W1"/>
<gene>
    <name evidence="1" type="ORF">SAMN04489717_3428</name>
</gene>
<organism evidence="1 2">
    <name type="scientific">Actinopolymorpha singaporensis</name>
    <dbReference type="NCBI Taxonomy" id="117157"/>
    <lineage>
        <taxon>Bacteria</taxon>
        <taxon>Bacillati</taxon>
        <taxon>Actinomycetota</taxon>
        <taxon>Actinomycetes</taxon>
        <taxon>Propionibacteriales</taxon>
        <taxon>Actinopolymorphaceae</taxon>
        <taxon>Actinopolymorpha</taxon>
    </lineage>
</organism>
<reference evidence="1 2" key="1">
    <citation type="submission" date="2016-10" db="EMBL/GenBank/DDBJ databases">
        <authorList>
            <person name="de Groot N.N."/>
        </authorList>
    </citation>
    <scope>NUCLEOTIDE SEQUENCE [LARGE SCALE GENOMIC DNA]</scope>
    <source>
        <strain evidence="1 2">DSM 22024</strain>
    </source>
</reference>
<proteinExistence type="predicted"/>
<dbReference type="RefSeq" id="WP_157728597.1">
    <property type="nucleotide sequence ID" value="NZ_LT629732.1"/>
</dbReference>
<accession>A0A1H1U1W1</accession>
<dbReference type="Proteomes" id="UP000198983">
    <property type="component" value="Chromosome I"/>
</dbReference>
<evidence type="ECO:0000313" key="1">
    <source>
        <dbReference type="EMBL" id="SDS66354.1"/>
    </source>
</evidence>
<keyword evidence="2" id="KW-1185">Reference proteome</keyword>
<protein>
    <submittedName>
        <fullName evidence="1">Uncharacterized protein</fullName>
    </submittedName>
</protein>
<evidence type="ECO:0000313" key="2">
    <source>
        <dbReference type="Proteomes" id="UP000198983"/>
    </source>
</evidence>
<sequence>MPALTCFRCGEVRDLDTVICDDGLSLTVEKYLALVKAAGLVPLCERCAEQIAR</sequence>
<dbReference type="EMBL" id="LT629732">
    <property type="protein sequence ID" value="SDS66354.1"/>
    <property type="molecule type" value="Genomic_DNA"/>
</dbReference>
<name>A0A1H1U1W1_9ACTN</name>